<sequence length="495" mass="54825">MYYVSTRDKSNRRMAAEAIAQGLAADGGLFTPEVFPKLSHNALQSMKDMSYQQRAVYIMNAFLDDYSAAELTGFAKRAYGDGKFSAKEVAPVRQVNQNTYALELWHGPTCAFKDMALQMLPHLLTAALKKNAEDRTACILTATSGDTGKAALEGFRDVAQTRILVFYPQDGVSQVQKLQMLTQEGENVGVCAVEGNFDDAQTGVKKIFSDPKLRAQLDERGYFFSSANSINWGRVLPQIVYYVSAYCDLLREEKIQPGDEVNICVPTGNFGDILAGYYAKKMGVPLGRLICASNKNKVLTDFIRTGIYDRDREFYTTISPSMDILISSNLERMLFEFSGCNDAEVRSYMDQLANQGRYEVSDAVKARFADQFSAGFCDDDDTRKTIAKLWSGEHYLADPHTAVAFHVLEEYRKNTEDDRPAIVVSTASPFKFSSDVLEAIGVKDPAEGLAAVDQLSEKTGIAPPASLAALKHRRVRFGQAIPKEDMAAQVLSFLK</sequence>
<evidence type="ECO:0000313" key="16">
    <source>
        <dbReference type="Proteomes" id="UP000824192"/>
    </source>
</evidence>
<proteinExistence type="inferred from homology"/>
<dbReference type="PROSITE" id="PS00165">
    <property type="entry name" value="DEHYDRATASE_SER_THR"/>
    <property type="match status" value="1"/>
</dbReference>
<evidence type="ECO:0000259" key="13">
    <source>
        <dbReference type="Pfam" id="PF00291"/>
    </source>
</evidence>
<evidence type="ECO:0000256" key="12">
    <source>
        <dbReference type="PIRSR" id="PIRSR604450-51"/>
    </source>
</evidence>
<dbReference type="GO" id="GO:0009088">
    <property type="term" value="P:threonine biosynthetic process"/>
    <property type="evidence" value="ECO:0007669"/>
    <property type="project" value="UniProtKB-UniRule"/>
</dbReference>
<feature type="domain" description="Tryptophan synthase beta chain-like PALP" evidence="13">
    <location>
        <begin position="94"/>
        <end position="424"/>
    </location>
</feature>
<dbReference type="InterPro" id="IPR037158">
    <property type="entry name" value="Thr_synth_N_sf"/>
</dbReference>
<reference evidence="15" key="2">
    <citation type="submission" date="2021-04" db="EMBL/GenBank/DDBJ databases">
        <authorList>
            <person name="Gilroy R."/>
        </authorList>
    </citation>
    <scope>NUCLEOTIDE SEQUENCE</scope>
    <source>
        <strain evidence="15">ChiGjej6B6-1540</strain>
    </source>
</reference>
<dbReference type="SUPFAM" id="SSF53686">
    <property type="entry name" value="Tryptophan synthase beta subunit-like PLP-dependent enzymes"/>
    <property type="match status" value="1"/>
</dbReference>
<keyword evidence="7" id="KW-0028">Amino-acid biosynthesis</keyword>
<organism evidence="15 16">
    <name type="scientific">Candidatus Flavonifractor merdipullorum</name>
    <dbReference type="NCBI Taxonomy" id="2838590"/>
    <lineage>
        <taxon>Bacteria</taxon>
        <taxon>Bacillati</taxon>
        <taxon>Bacillota</taxon>
        <taxon>Clostridia</taxon>
        <taxon>Eubacteriales</taxon>
        <taxon>Oscillospiraceae</taxon>
        <taxon>Flavonifractor</taxon>
    </lineage>
</organism>
<comment type="caution">
    <text evidence="15">The sequence shown here is derived from an EMBL/GenBank/DDBJ whole genome shotgun (WGS) entry which is preliminary data.</text>
</comment>
<evidence type="ECO:0000256" key="6">
    <source>
        <dbReference type="ARBA" id="ARBA00018679"/>
    </source>
</evidence>
<feature type="domain" description="Threonine synthase N-terminal" evidence="14">
    <location>
        <begin position="3"/>
        <end position="79"/>
    </location>
</feature>
<dbReference type="Proteomes" id="UP000824192">
    <property type="component" value="Unassembled WGS sequence"/>
</dbReference>
<evidence type="ECO:0000256" key="8">
    <source>
        <dbReference type="ARBA" id="ARBA00022697"/>
    </source>
</evidence>
<dbReference type="Pfam" id="PF14821">
    <property type="entry name" value="Thr_synth_N"/>
    <property type="match status" value="1"/>
</dbReference>
<evidence type="ECO:0000256" key="1">
    <source>
        <dbReference type="ARBA" id="ARBA00001933"/>
    </source>
</evidence>
<dbReference type="EC" id="4.2.3.1" evidence="5 11"/>
<dbReference type="InterPro" id="IPR004450">
    <property type="entry name" value="Thr_synthase-like"/>
</dbReference>
<keyword evidence="8" id="KW-0791">Threonine biosynthesis</keyword>
<keyword evidence="15" id="KW-0456">Lyase</keyword>
<comment type="function">
    <text evidence="2">Catalyzes the gamma-elimination of phosphate from L-phosphohomoserine and the beta-addition of water to produce L-threonine.</text>
</comment>
<evidence type="ECO:0000256" key="10">
    <source>
        <dbReference type="ARBA" id="ARBA00049144"/>
    </source>
</evidence>
<dbReference type="InterPro" id="IPR029144">
    <property type="entry name" value="Thr_synth_N"/>
</dbReference>
<comment type="cofactor">
    <cofactor evidence="1 12">
        <name>pyridoxal 5'-phosphate</name>
        <dbReference type="ChEBI" id="CHEBI:597326"/>
    </cofactor>
</comment>
<dbReference type="PANTHER" id="PTHR43515">
    <property type="entry name" value="THREONINE SYNTHASE-LIKE 1"/>
    <property type="match status" value="1"/>
</dbReference>
<gene>
    <name evidence="15" type="ORF">H9868_04810</name>
</gene>
<dbReference type="InterPro" id="IPR000634">
    <property type="entry name" value="Ser/Thr_deHydtase_PyrdxlP-BS"/>
</dbReference>
<accession>A0A9D1RSW1</accession>
<comment type="pathway">
    <text evidence="3">Amino-acid biosynthesis; L-threonine biosynthesis; L-threonine from L-aspartate: step 5/5.</text>
</comment>
<keyword evidence="9 12" id="KW-0663">Pyridoxal phosphate</keyword>
<dbReference type="CDD" id="cd01560">
    <property type="entry name" value="Thr-synth_2"/>
    <property type="match status" value="1"/>
</dbReference>
<dbReference type="GO" id="GO:0004795">
    <property type="term" value="F:threonine synthase activity"/>
    <property type="evidence" value="ECO:0007669"/>
    <property type="project" value="UniProtKB-UniRule"/>
</dbReference>
<feature type="modified residue" description="N6-(pyridoxal phosphate)lysine" evidence="12">
    <location>
        <position position="113"/>
    </location>
</feature>
<evidence type="ECO:0000256" key="4">
    <source>
        <dbReference type="ARBA" id="ARBA00005517"/>
    </source>
</evidence>
<evidence type="ECO:0000256" key="2">
    <source>
        <dbReference type="ARBA" id="ARBA00003648"/>
    </source>
</evidence>
<dbReference type="AlphaFoldDB" id="A0A9D1RSW1"/>
<evidence type="ECO:0000256" key="7">
    <source>
        <dbReference type="ARBA" id="ARBA00022605"/>
    </source>
</evidence>
<dbReference type="Gene3D" id="3.90.1380.10">
    <property type="entry name" value="Threonine synthase, N-terminal domain"/>
    <property type="match status" value="1"/>
</dbReference>
<name>A0A9D1RSW1_9FIRM</name>
<evidence type="ECO:0000259" key="14">
    <source>
        <dbReference type="Pfam" id="PF14821"/>
    </source>
</evidence>
<comment type="similarity">
    <text evidence="4">Belongs to the threonine synthase family.</text>
</comment>
<dbReference type="GO" id="GO:0005737">
    <property type="term" value="C:cytoplasm"/>
    <property type="evidence" value="ECO:0007669"/>
    <property type="project" value="TreeGrafter"/>
</dbReference>
<dbReference type="InterPro" id="IPR036052">
    <property type="entry name" value="TrpB-like_PALP_sf"/>
</dbReference>
<dbReference type="InterPro" id="IPR001926">
    <property type="entry name" value="TrpB-like_PALP"/>
</dbReference>
<protein>
    <recommendedName>
        <fullName evidence="6 11">Threonine synthase</fullName>
        <ecNumber evidence="5 11">4.2.3.1</ecNumber>
    </recommendedName>
</protein>
<dbReference type="PANTHER" id="PTHR43515:SF1">
    <property type="entry name" value="THREONINE SYNTHASE-LIKE 1"/>
    <property type="match status" value="1"/>
</dbReference>
<dbReference type="GO" id="GO:0030170">
    <property type="term" value="F:pyridoxal phosphate binding"/>
    <property type="evidence" value="ECO:0007669"/>
    <property type="project" value="InterPro"/>
</dbReference>
<evidence type="ECO:0000256" key="9">
    <source>
        <dbReference type="ARBA" id="ARBA00022898"/>
    </source>
</evidence>
<evidence type="ECO:0000256" key="11">
    <source>
        <dbReference type="NCBIfam" id="TIGR00260"/>
    </source>
</evidence>
<evidence type="ECO:0000256" key="3">
    <source>
        <dbReference type="ARBA" id="ARBA00004979"/>
    </source>
</evidence>
<evidence type="ECO:0000256" key="5">
    <source>
        <dbReference type="ARBA" id="ARBA00013028"/>
    </source>
</evidence>
<comment type="catalytic activity">
    <reaction evidence="10">
        <text>O-phospho-L-homoserine + H2O = L-threonine + phosphate</text>
        <dbReference type="Rhea" id="RHEA:10840"/>
        <dbReference type="ChEBI" id="CHEBI:15377"/>
        <dbReference type="ChEBI" id="CHEBI:43474"/>
        <dbReference type="ChEBI" id="CHEBI:57590"/>
        <dbReference type="ChEBI" id="CHEBI:57926"/>
        <dbReference type="EC" id="4.2.3.1"/>
    </reaction>
</comment>
<reference evidence="15" key="1">
    <citation type="journal article" date="2021" name="PeerJ">
        <title>Extensive microbial diversity within the chicken gut microbiome revealed by metagenomics and culture.</title>
        <authorList>
            <person name="Gilroy R."/>
            <person name="Ravi A."/>
            <person name="Getino M."/>
            <person name="Pursley I."/>
            <person name="Horton D.L."/>
            <person name="Alikhan N.F."/>
            <person name="Baker D."/>
            <person name="Gharbi K."/>
            <person name="Hall N."/>
            <person name="Watson M."/>
            <person name="Adriaenssens E.M."/>
            <person name="Foster-Nyarko E."/>
            <person name="Jarju S."/>
            <person name="Secka A."/>
            <person name="Antonio M."/>
            <person name="Oren A."/>
            <person name="Chaudhuri R.R."/>
            <person name="La Ragione R."/>
            <person name="Hildebrand F."/>
            <person name="Pallen M.J."/>
        </authorList>
    </citation>
    <scope>NUCLEOTIDE SEQUENCE</scope>
    <source>
        <strain evidence="15">ChiGjej6B6-1540</strain>
    </source>
</reference>
<dbReference type="Gene3D" id="3.40.50.1100">
    <property type="match status" value="2"/>
</dbReference>
<dbReference type="EMBL" id="DXGA01000102">
    <property type="protein sequence ID" value="HIW93846.1"/>
    <property type="molecule type" value="Genomic_DNA"/>
</dbReference>
<dbReference type="NCBIfam" id="TIGR00260">
    <property type="entry name" value="thrC"/>
    <property type="match status" value="1"/>
</dbReference>
<dbReference type="Pfam" id="PF00291">
    <property type="entry name" value="PALP"/>
    <property type="match status" value="1"/>
</dbReference>
<evidence type="ECO:0000313" key="15">
    <source>
        <dbReference type="EMBL" id="HIW93846.1"/>
    </source>
</evidence>